<reference evidence="7" key="2">
    <citation type="submission" date="2020-09" db="EMBL/GenBank/DDBJ databases">
        <authorList>
            <person name="Sun Q."/>
            <person name="Zhou Y."/>
        </authorList>
    </citation>
    <scope>NUCLEOTIDE SEQUENCE</scope>
    <source>
        <strain evidence="7">CGMCC 1.15290</strain>
    </source>
</reference>
<dbReference type="GO" id="GO:0016020">
    <property type="term" value="C:membrane"/>
    <property type="evidence" value="ECO:0007669"/>
    <property type="project" value="UniProtKB-SubCell"/>
</dbReference>
<accession>A0A917IWV9</accession>
<gene>
    <name evidence="7" type="ORF">GCM10011379_17900</name>
</gene>
<keyword evidence="5" id="KW-0175">Coiled coil</keyword>
<keyword evidence="8" id="KW-1185">Reference proteome</keyword>
<dbReference type="PANTHER" id="PTHR30386">
    <property type="entry name" value="MEMBRANE FUSION SUBUNIT OF EMRAB-TOLC MULTIDRUG EFFLUX PUMP"/>
    <property type="match status" value="1"/>
</dbReference>
<evidence type="ECO:0000313" key="7">
    <source>
        <dbReference type="EMBL" id="GGH65110.1"/>
    </source>
</evidence>
<proteinExistence type="predicted"/>
<comment type="caution">
    <text evidence="7">The sequence shown here is derived from an EMBL/GenBank/DDBJ whole genome shotgun (WGS) entry which is preliminary data.</text>
</comment>
<keyword evidence="4 6" id="KW-0472">Membrane</keyword>
<evidence type="ECO:0000256" key="2">
    <source>
        <dbReference type="ARBA" id="ARBA00022692"/>
    </source>
</evidence>
<protein>
    <submittedName>
        <fullName evidence="7">Hemolysin D</fullName>
    </submittedName>
</protein>
<comment type="subcellular location">
    <subcellularLocation>
        <location evidence="1">Membrane</location>
        <topology evidence="1">Single-pass membrane protein</topology>
    </subcellularLocation>
</comment>
<evidence type="ECO:0000256" key="6">
    <source>
        <dbReference type="SAM" id="Phobius"/>
    </source>
</evidence>
<dbReference type="PANTHER" id="PTHR30386:SF26">
    <property type="entry name" value="TRANSPORT PROTEIN COMB"/>
    <property type="match status" value="1"/>
</dbReference>
<evidence type="ECO:0000256" key="5">
    <source>
        <dbReference type="SAM" id="Coils"/>
    </source>
</evidence>
<dbReference type="RefSeq" id="WP_188951687.1">
    <property type="nucleotide sequence ID" value="NZ_BMIB01000002.1"/>
</dbReference>
<evidence type="ECO:0000256" key="3">
    <source>
        <dbReference type="ARBA" id="ARBA00022989"/>
    </source>
</evidence>
<sequence length="436" mass="49550">MTEQPELKNVARTEEIQEIIDRMPNRFGFWISMVVLFIVILLAVFGFTIRYPDVVTGSITINAESAPVKLVANSSGNIYLNSFHSQSAVKKGDYIAIIRNAAQAADVQKIQLLAENFNLNAPNIRLEAFPRTVSLGELNAAYFSFLSAYEHFVSFYKHNLFTKQEEVLRQSITEQQNLLDLAHKKLENSTETMRLTNKFYKRDSTLFSEHILAEAEIDKTHMNKVSAKDAHESTLSNIINLREQLQQSINQLQQVSIQKEEKEREVKLELISTYTDLMGNIRQWEQKYVFKSPMNGKVEFLKFLTNDEFIQSGDAIFTIVPLQDKIIGQMILPSAGAGKVKTGQNVIVKLENYPFAEYGSITGKVSSISLTTNPVKTASGDIETYLVNITLPHQLTTNYGSQLDFKFQIKGTGEIITKDRKLAERLFDNLKYTLHR</sequence>
<evidence type="ECO:0000313" key="8">
    <source>
        <dbReference type="Proteomes" id="UP000627292"/>
    </source>
</evidence>
<dbReference type="Gene3D" id="2.40.30.170">
    <property type="match status" value="1"/>
</dbReference>
<keyword evidence="2 6" id="KW-0812">Transmembrane</keyword>
<reference evidence="7" key="1">
    <citation type="journal article" date="2014" name="Int. J. Syst. Evol. Microbiol.">
        <title>Complete genome sequence of Corynebacterium casei LMG S-19264T (=DSM 44701T), isolated from a smear-ripened cheese.</title>
        <authorList>
            <consortium name="US DOE Joint Genome Institute (JGI-PGF)"/>
            <person name="Walter F."/>
            <person name="Albersmeier A."/>
            <person name="Kalinowski J."/>
            <person name="Ruckert C."/>
        </authorList>
    </citation>
    <scope>NUCLEOTIDE SEQUENCE</scope>
    <source>
        <strain evidence="7">CGMCC 1.15290</strain>
    </source>
</reference>
<feature type="coiled-coil region" evidence="5">
    <location>
        <begin position="235"/>
        <end position="265"/>
    </location>
</feature>
<evidence type="ECO:0000256" key="4">
    <source>
        <dbReference type="ARBA" id="ARBA00023136"/>
    </source>
</evidence>
<evidence type="ECO:0000256" key="1">
    <source>
        <dbReference type="ARBA" id="ARBA00004167"/>
    </source>
</evidence>
<feature type="transmembrane region" description="Helical" evidence="6">
    <location>
        <begin position="27"/>
        <end position="49"/>
    </location>
</feature>
<name>A0A917IWV9_9BACT</name>
<dbReference type="InterPro" id="IPR050739">
    <property type="entry name" value="MFP"/>
</dbReference>
<dbReference type="EMBL" id="BMIB01000002">
    <property type="protein sequence ID" value="GGH65110.1"/>
    <property type="molecule type" value="Genomic_DNA"/>
</dbReference>
<keyword evidence="3 6" id="KW-1133">Transmembrane helix</keyword>
<organism evidence="7 8">
    <name type="scientific">Filimonas zeae</name>
    <dbReference type="NCBI Taxonomy" id="1737353"/>
    <lineage>
        <taxon>Bacteria</taxon>
        <taxon>Pseudomonadati</taxon>
        <taxon>Bacteroidota</taxon>
        <taxon>Chitinophagia</taxon>
        <taxon>Chitinophagales</taxon>
        <taxon>Chitinophagaceae</taxon>
        <taxon>Filimonas</taxon>
    </lineage>
</organism>
<dbReference type="Proteomes" id="UP000627292">
    <property type="component" value="Unassembled WGS sequence"/>
</dbReference>
<dbReference type="AlphaFoldDB" id="A0A917IWV9"/>